<name>A0AAW2DC71_9ROSI</name>
<dbReference type="AlphaFoldDB" id="A0AAW2DC71"/>
<proteinExistence type="predicted"/>
<organism evidence="1 2">
    <name type="scientific">Lithocarpus litseifolius</name>
    <dbReference type="NCBI Taxonomy" id="425828"/>
    <lineage>
        <taxon>Eukaryota</taxon>
        <taxon>Viridiplantae</taxon>
        <taxon>Streptophyta</taxon>
        <taxon>Embryophyta</taxon>
        <taxon>Tracheophyta</taxon>
        <taxon>Spermatophyta</taxon>
        <taxon>Magnoliopsida</taxon>
        <taxon>eudicotyledons</taxon>
        <taxon>Gunneridae</taxon>
        <taxon>Pentapetalae</taxon>
        <taxon>rosids</taxon>
        <taxon>fabids</taxon>
        <taxon>Fagales</taxon>
        <taxon>Fagaceae</taxon>
        <taxon>Lithocarpus</taxon>
    </lineage>
</organism>
<protein>
    <submittedName>
        <fullName evidence="1">Uncharacterized protein</fullName>
    </submittedName>
</protein>
<keyword evidence="2" id="KW-1185">Reference proteome</keyword>
<dbReference type="Proteomes" id="UP001459277">
    <property type="component" value="Unassembled WGS sequence"/>
</dbReference>
<gene>
    <name evidence="1" type="ORF">SO802_009493</name>
</gene>
<reference evidence="1 2" key="1">
    <citation type="submission" date="2024-01" db="EMBL/GenBank/DDBJ databases">
        <title>A telomere-to-telomere, gap-free genome of sweet tea (Lithocarpus litseifolius).</title>
        <authorList>
            <person name="Zhou J."/>
        </authorList>
    </citation>
    <scope>NUCLEOTIDE SEQUENCE [LARGE SCALE GENOMIC DNA]</scope>
    <source>
        <strain evidence="1">Zhou-2022a</strain>
        <tissue evidence="1">Leaf</tissue>
    </source>
</reference>
<dbReference type="EMBL" id="JAZDWU010000003">
    <property type="protein sequence ID" value="KAL0007991.1"/>
    <property type="molecule type" value="Genomic_DNA"/>
</dbReference>
<evidence type="ECO:0000313" key="1">
    <source>
        <dbReference type="EMBL" id="KAL0007991.1"/>
    </source>
</evidence>
<sequence>MMNLRAVLSKLINKRTCGVIDNMQKNFGLALCFMGKFLLCSRRLGFVDARAIGIVSQVKDGDNLVSLIIAKTLLGLDSVFHGGESQNFLGSPLSLQIWLMERLDMITTPTVADYGGKGRKPLTSVDTNPTSIWNILLSLEMADRVDQSFIKVHFQRMTTNYSNWLVNKIADKEADMVAMRKQFLIDNRERHEVDNYEFKRRVKGDEVPSTYEINEQPNGKRLKKK</sequence>
<evidence type="ECO:0000313" key="2">
    <source>
        <dbReference type="Proteomes" id="UP001459277"/>
    </source>
</evidence>
<comment type="caution">
    <text evidence="1">The sequence shown here is derived from an EMBL/GenBank/DDBJ whole genome shotgun (WGS) entry which is preliminary data.</text>
</comment>
<accession>A0AAW2DC71</accession>